<evidence type="ECO:0008006" key="3">
    <source>
        <dbReference type="Google" id="ProtNLM"/>
    </source>
</evidence>
<dbReference type="InterPro" id="IPR036047">
    <property type="entry name" value="F-box-like_dom_sf"/>
</dbReference>
<dbReference type="AlphaFoldDB" id="A0A8K0QU42"/>
<sequence length="488" mass="55588">MMANQGINVLPDELLCSILDFVHQRSESSNDLFNVLMVSRKFHNLVPDILYRSPRLLKPKGTDVAGWHNRRAHQLHRLLSTLVEKPDLAKRIQHLDLTVVSDRPSGREWRDPNDIHEIDSSPYFYWPDYNEHRKILDISYESAEIKRLDHLVKGWHYQVRTGFEPAIAGLILALTPSLRHLAVQSYRISDEVLSHLVDAESQEALKPPWLVADSIHPTDWFGESTYRGHPVPVGLSNLVSIKCNGLISWTIMRLPSLRSIGTGVSAARSAKPLESIRTHTYRTSISKVSHLALDLNCSPLHRVAGPRNSKDRIYLAWFTKYLCQLNILRINFTGHLDMTSGADYSALLGRIYASGLRTLILDTQNILRIRENVSSGIVMPMLSLLQFPGLKRIVAPQEALYQDGDERSCQFPTSVEELEILEPSETLNDCLAKIMDTGQHLEHLESILIWRAQNSDQPQTFHAPSAPVRDWMDENKIIFSQRKLTEEL</sequence>
<evidence type="ECO:0000313" key="1">
    <source>
        <dbReference type="EMBL" id="KAH7070289.1"/>
    </source>
</evidence>
<organism evidence="1 2">
    <name type="scientific">Paraphoma chrysanthemicola</name>
    <dbReference type="NCBI Taxonomy" id="798071"/>
    <lineage>
        <taxon>Eukaryota</taxon>
        <taxon>Fungi</taxon>
        <taxon>Dikarya</taxon>
        <taxon>Ascomycota</taxon>
        <taxon>Pezizomycotina</taxon>
        <taxon>Dothideomycetes</taxon>
        <taxon>Pleosporomycetidae</taxon>
        <taxon>Pleosporales</taxon>
        <taxon>Pleosporineae</taxon>
        <taxon>Phaeosphaeriaceae</taxon>
        <taxon>Paraphoma</taxon>
    </lineage>
</organism>
<proteinExistence type="predicted"/>
<name>A0A8K0QU42_9PLEO</name>
<dbReference type="SUPFAM" id="SSF81383">
    <property type="entry name" value="F-box domain"/>
    <property type="match status" value="1"/>
</dbReference>
<dbReference type="OrthoDB" id="2520703at2759"/>
<dbReference type="Proteomes" id="UP000813461">
    <property type="component" value="Unassembled WGS sequence"/>
</dbReference>
<protein>
    <recommendedName>
        <fullName evidence="3">F-box domain-containing protein</fullName>
    </recommendedName>
</protein>
<reference evidence="1" key="1">
    <citation type="journal article" date="2021" name="Nat. Commun.">
        <title>Genetic determinants of endophytism in the Arabidopsis root mycobiome.</title>
        <authorList>
            <person name="Mesny F."/>
            <person name="Miyauchi S."/>
            <person name="Thiergart T."/>
            <person name="Pickel B."/>
            <person name="Atanasova L."/>
            <person name="Karlsson M."/>
            <person name="Huettel B."/>
            <person name="Barry K.W."/>
            <person name="Haridas S."/>
            <person name="Chen C."/>
            <person name="Bauer D."/>
            <person name="Andreopoulos W."/>
            <person name="Pangilinan J."/>
            <person name="LaButti K."/>
            <person name="Riley R."/>
            <person name="Lipzen A."/>
            <person name="Clum A."/>
            <person name="Drula E."/>
            <person name="Henrissat B."/>
            <person name="Kohler A."/>
            <person name="Grigoriev I.V."/>
            <person name="Martin F.M."/>
            <person name="Hacquard S."/>
        </authorList>
    </citation>
    <scope>NUCLEOTIDE SEQUENCE</scope>
    <source>
        <strain evidence="1">MPI-SDFR-AT-0120</strain>
    </source>
</reference>
<accession>A0A8K0QU42</accession>
<dbReference type="EMBL" id="JAGMVJ010000027">
    <property type="protein sequence ID" value="KAH7070289.1"/>
    <property type="molecule type" value="Genomic_DNA"/>
</dbReference>
<evidence type="ECO:0000313" key="2">
    <source>
        <dbReference type="Proteomes" id="UP000813461"/>
    </source>
</evidence>
<keyword evidence="2" id="KW-1185">Reference proteome</keyword>
<comment type="caution">
    <text evidence="1">The sequence shown here is derived from an EMBL/GenBank/DDBJ whole genome shotgun (WGS) entry which is preliminary data.</text>
</comment>
<gene>
    <name evidence="1" type="ORF">FB567DRAFT_217622</name>
</gene>